<evidence type="ECO:0000313" key="1">
    <source>
        <dbReference type="EMBL" id="KKL17363.1"/>
    </source>
</evidence>
<sequence>MGANKDITIIIDEEGKVTAEAKGYKGKGCADDIDEILAGVGKTIKTTKKTDYYDKQKVRTSQHHS</sequence>
<evidence type="ECO:0008006" key="2">
    <source>
        <dbReference type="Google" id="ProtNLM"/>
    </source>
</evidence>
<dbReference type="EMBL" id="LAZR01039289">
    <property type="protein sequence ID" value="KKL17363.1"/>
    <property type="molecule type" value="Genomic_DNA"/>
</dbReference>
<dbReference type="AlphaFoldDB" id="A0A0F9DZS7"/>
<comment type="caution">
    <text evidence="1">The sequence shown here is derived from an EMBL/GenBank/DDBJ whole genome shotgun (WGS) entry which is preliminary data.</text>
</comment>
<dbReference type="InterPro" id="IPR021375">
    <property type="entry name" value="DUF2997"/>
</dbReference>
<gene>
    <name evidence="1" type="ORF">LCGC14_2486320</name>
</gene>
<proteinExistence type="predicted"/>
<protein>
    <recommendedName>
        <fullName evidence="2">DUF2997 domain-containing protein</fullName>
    </recommendedName>
</protein>
<reference evidence="1" key="1">
    <citation type="journal article" date="2015" name="Nature">
        <title>Complex archaea that bridge the gap between prokaryotes and eukaryotes.</title>
        <authorList>
            <person name="Spang A."/>
            <person name="Saw J.H."/>
            <person name="Jorgensen S.L."/>
            <person name="Zaremba-Niedzwiedzka K."/>
            <person name="Martijn J."/>
            <person name="Lind A.E."/>
            <person name="van Eijk R."/>
            <person name="Schleper C."/>
            <person name="Guy L."/>
            <person name="Ettema T.J."/>
        </authorList>
    </citation>
    <scope>NUCLEOTIDE SEQUENCE</scope>
</reference>
<name>A0A0F9DZS7_9ZZZZ</name>
<accession>A0A0F9DZS7</accession>
<dbReference type="Pfam" id="PF11211">
    <property type="entry name" value="DUF2997"/>
    <property type="match status" value="1"/>
</dbReference>
<organism evidence="1">
    <name type="scientific">marine sediment metagenome</name>
    <dbReference type="NCBI Taxonomy" id="412755"/>
    <lineage>
        <taxon>unclassified sequences</taxon>
        <taxon>metagenomes</taxon>
        <taxon>ecological metagenomes</taxon>
    </lineage>
</organism>